<name>A0A2I1D8C8_ASPC2</name>
<dbReference type="Pfam" id="PF14765">
    <property type="entry name" value="PS-DH"/>
    <property type="match status" value="1"/>
</dbReference>
<dbReference type="SUPFAM" id="SSF52151">
    <property type="entry name" value="FabD/lysophospholipase-like"/>
    <property type="match status" value="1"/>
</dbReference>
<dbReference type="GO" id="GO:0004312">
    <property type="term" value="F:fatty acid synthase activity"/>
    <property type="evidence" value="ECO:0007669"/>
    <property type="project" value="TreeGrafter"/>
</dbReference>
<protein>
    <recommendedName>
        <fullName evidence="4">PKS/mFAS DH domain-containing protein</fullName>
    </recommendedName>
</protein>
<reference evidence="5" key="1">
    <citation type="submission" date="2016-12" db="EMBL/GenBank/DDBJ databases">
        <title>The genomes of Aspergillus section Nigri reveals drivers in fungal speciation.</title>
        <authorList>
            <consortium name="DOE Joint Genome Institute"/>
            <person name="Vesth T.C."/>
            <person name="Nybo J."/>
            <person name="Theobald S."/>
            <person name="Brandl J."/>
            <person name="Frisvad J.C."/>
            <person name="Nielsen K.F."/>
            <person name="Lyhne E.K."/>
            <person name="Kogle M.E."/>
            <person name="Kuo A."/>
            <person name="Riley R."/>
            <person name="Clum A."/>
            <person name="Nolan M."/>
            <person name="Lipzen A."/>
            <person name="Salamov A."/>
            <person name="Henrissat B."/>
            <person name="Wiebenga A."/>
            <person name="De vries R.P."/>
            <person name="Grigoriev I.V."/>
            <person name="Mortensen U.H."/>
            <person name="Andersen M.R."/>
            <person name="Baker S.E."/>
        </authorList>
    </citation>
    <scope>NUCLEOTIDE SEQUENCE</scope>
    <source>
        <strain evidence="5">IBT 28561</strain>
    </source>
</reference>
<dbReference type="OrthoDB" id="329835at2759"/>
<dbReference type="Proteomes" id="UP000234254">
    <property type="component" value="Unassembled WGS sequence"/>
</dbReference>
<dbReference type="Gene3D" id="3.40.366.10">
    <property type="entry name" value="Malonyl-Coenzyme A Acyl Carrier Protein, domain 2"/>
    <property type="match status" value="1"/>
</dbReference>
<feature type="domain" description="PKS/mFAS DH" evidence="4">
    <location>
        <begin position="162"/>
        <end position="429"/>
    </location>
</feature>
<dbReference type="InterPro" id="IPR050091">
    <property type="entry name" value="PKS_NRPS_Biosynth_Enz"/>
</dbReference>
<evidence type="ECO:0000256" key="2">
    <source>
        <dbReference type="ARBA" id="ARBA00022553"/>
    </source>
</evidence>
<dbReference type="PANTHER" id="PTHR43775:SF37">
    <property type="entry name" value="SI:DKEY-61P9.11"/>
    <property type="match status" value="1"/>
</dbReference>
<dbReference type="InterPro" id="IPR042104">
    <property type="entry name" value="PKS_dehydratase_sf"/>
</dbReference>
<evidence type="ECO:0000256" key="3">
    <source>
        <dbReference type="PROSITE-ProRule" id="PRU01363"/>
    </source>
</evidence>
<comment type="caution">
    <text evidence="5">The sequence shown here is derived from an EMBL/GenBank/DDBJ whole genome shotgun (WGS) entry which is preliminary data.</text>
</comment>
<dbReference type="AlphaFoldDB" id="A0A2I1D8C8"/>
<organism evidence="5 6">
    <name type="scientific">Aspergillus campestris (strain IBT 28561)</name>
    <dbReference type="NCBI Taxonomy" id="1392248"/>
    <lineage>
        <taxon>Eukaryota</taxon>
        <taxon>Fungi</taxon>
        <taxon>Dikarya</taxon>
        <taxon>Ascomycota</taxon>
        <taxon>Pezizomycotina</taxon>
        <taxon>Eurotiomycetes</taxon>
        <taxon>Eurotiomycetidae</taxon>
        <taxon>Eurotiales</taxon>
        <taxon>Aspergillaceae</taxon>
        <taxon>Aspergillus</taxon>
        <taxon>Aspergillus subgen. Circumdati</taxon>
    </lineage>
</organism>
<feature type="active site" description="Proton acceptor; for dehydratase activity" evidence="3">
    <location>
        <position position="194"/>
    </location>
</feature>
<dbReference type="InterPro" id="IPR049900">
    <property type="entry name" value="PKS_mFAS_DH"/>
</dbReference>
<dbReference type="InterPro" id="IPR049551">
    <property type="entry name" value="PKS_DH_C"/>
</dbReference>
<keyword evidence="2" id="KW-0597">Phosphoprotein</keyword>
<feature type="active site" description="Proton donor; for dehydratase activity" evidence="3">
    <location>
        <position position="380"/>
    </location>
</feature>
<dbReference type="PANTHER" id="PTHR43775">
    <property type="entry name" value="FATTY ACID SYNTHASE"/>
    <property type="match status" value="1"/>
</dbReference>
<feature type="region of interest" description="C-terminal hotdog fold" evidence="3">
    <location>
        <begin position="315"/>
        <end position="429"/>
    </location>
</feature>
<dbReference type="GO" id="GO:0006633">
    <property type="term" value="P:fatty acid biosynthetic process"/>
    <property type="evidence" value="ECO:0007669"/>
    <property type="project" value="TreeGrafter"/>
</dbReference>
<feature type="region of interest" description="N-terminal hotdog fold" evidence="3">
    <location>
        <begin position="162"/>
        <end position="301"/>
    </location>
</feature>
<dbReference type="InterPro" id="IPR016035">
    <property type="entry name" value="Acyl_Trfase/lysoPLipase"/>
</dbReference>
<dbReference type="Gene3D" id="3.10.129.110">
    <property type="entry name" value="Polyketide synthase dehydratase"/>
    <property type="match status" value="1"/>
</dbReference>
<dbReference type="SMART" id="SM00826">
    <property type="entry name" value="PKS_DH"/>
    <property type="match status" value="1"/>
</dbReference>
<dbReference type="RefSeq" id="XP_024694724.1">
    <property type="nucleotide sequence ID" value="XM_024835898.1"/>
</dbReference>
<dbReference type="VEuPathDB" id="FungiDB:P168DRAFT_280966"/>
<dbReference type="InterPro" id="IPR020807">
    <property type="entry name" value="PKS_DH"/>
</dbReference>
<dbReference type="GeneID" id="36543422"/>
<proteinExistence type="predicted"/>
<dbReference type="EMBL" id="MSFM01000004">
    <property type="protein sequence ID" value="PKY06130.1"/>
    <property type="molecule type" value="Genomic_DNA"/>
</dbReference>
<dbReference type="InterPro" id="IPR049552">
    <property type="entry name" value="PKS_DH_N"/>
</dbReference>
<dbReference type="InterPro" id="IPR001227">
    <property type="entry name" value="Ac_transferase_dom_sf"/>
</dbReference>
<keyword evidence="1" id="KW-0596">Phosphopantetheine</keyword>
<accession>A0A2I1D8C8</accession>
<evidence type="ECO:0000313" key="5">
    <source>
        <dbReference type="EMBL" id="PKY06130.1"/>
    </source>
</evidence>
<evidence type="ECO:0000256" key="1">
    <source>
        <dbReference type="ARBA" id="ARBA00022450"/>
    </source>
</evidence>
<gene>
    <name evidence="5" type="ORF">P168DRAFT_280966</name>
</gene>
<dbReference type="GO" id="GO:0044550">
    <property type="term" value="P:secondary metabolite biosynthetic process"/>
    <property type="evidence" value="ECO:0007669"/>
    <property type="project" value="UniProtKB-ARBA"/>
</dbReference>
<dbReference type="Pfam" id="PF21089">
    <property type="entry name" value="PKS_DH_N"/>
    <property type="match status" value="1"/>
</dbReference>
<dbReference type="PROSITE" id="PS52019">
    <property type="entry name" value="PKS_MFAS_DH"/>
    <property type="match status" value="1"/>
</dbReference>
<evidence type="ECO:0000313" key="6">
    <source>
        <dbReference type="Proteomes" id="UP000234254"/>
    </source>
</evidence>
<sequence length="429" mass="47014">MVSSVTNAILPENASLDETYWSANLVSPVKFNQALHTIGNSGELKHVDLLIEIGPHSALAGPIRQIKSAGNFTQWEYLPSLTRNTDCAVSMLCLAGNLFLRGYPLAIDRVTAIEEISKVGKASYQTGNLIVDLPPYQWDLNKRLWAESRQSREHLAVRYARHDILGSMMTGGSPTVPTWRNVLRIRDLPWLRDHSLGGEAVFPAAEYFHMAIEAITQINEQSSSPVVIGGYTLRDVSIETALLTPDDDTGVEVLITLHPAAQGKSNHNGTKQWWDSSVTSVSADGPRRHMAGTIGLITGQADSQRPLLRPVPAFPQRESGTAWNQALRRVGFDYGATFQDMEGIRFNGKTYAAASATNIRNAVGTMPEKSRYVLHPASVDSCPQLMNVAVYAGRAKAMPCGVVPLQVDEVITWTPSHEQLSRPEAEAYS</sequence>
<keyword evidence="6" id="KW-1185">Reference proteome</keyword>
<evidence type="ECO:0000259" key="4">
    <source>
        <dbReference type="PROSITE" id="PS52019"/>
    </source>
</evidence>